<dbReference type="RefSeq" id="WP_085019798.1">
    <property type="nucleotide sequence ID" value="NZ_BMHD01000001.1"/>
</dbReference>
<keyword evidence="4" id="KW-0560">Oxidoreductase</keyword>
<dbReference type="Pfam" id="PF08240">
    <property type="entry name" value="ADH_N"/>
    <property type="match status" value="1"/>
</dbReference>
<evidence type="ECO:0000256" key="1">
    <source>
        <dbReference type="ARBA" id="ARBA00001947"/>
    </source>
</evidence>
<dbReference type="PANTHER" id="PTHR42813:SF2">
    <property type="entry name" value="DEHYDROGENASE, ZINC-CONTAINING, PUTATIVE (AFU_ORTHOLOGUE AFUA_2G02810)-RELATED"/>
    <property type="match status" value="1"/>
</dbReference>
<protein>
    <submittedName>
        <fullName evidence="8">IMP dehydrogenase</fullName>
    </submittedName>
</protein>
<dbReference type="InterPro" id="IPR002328">
    <property type="entry name" value="ADH_Zn_CS"/>
</dbReference>
<comment type="similarity">
    <text evidence="5">Belongs to the zinc-containing alcohol dehydrogenase family.</text>
</comment>
<dbReference type="SUPFAM" id="SSF50129">
    <property type="entry name" value="GroES-like"/>
    <property type="match status" value="1"/>
</dbReference>
<keyword evidence="2 5" id="KW-0479">Metal-binding</keyword>
<dbReference type="InterPro" id="IPR013154">
    <property type="entry name" value="ADH-like_N"/>
</dbReference>
<proteinExistence type="inferred from homology"/>
<dbReference type="InterPro" id="IPR011032">
    <property type="entry name" value="GroES-like_sf"/>
</dbReference>
<gene>
    <name evidence="8" type="ORF">B5808_10825</name>
</gene>
<evidence type="ECO:0000313" key="9">
    <source>
        <dbReference type="Proteomes" id="UP000192775"/>
    </source>
</evidence>
<evidence type="ECO:0000259" key="7">
    <source>
        <dbReference type="Pfam" id="PF08240"/>
    </source>
</evidence>
<dbReference type="Proteomes" id="UP000192775">
    <property type="component" value="Chromosome"/>
</dbReference>
<dbReference type="SUPFAM" id="SSF51735">
    <property type="entry name" value="NAD(P)-binding Rossmann-fold domains"/>
    <property type="match status" value="1"/>
</dbReference>
<comment type="cofactor">
    <cofactor evidence="1 5">
        <name>Zn(2+)</name>
        <dbReference type="ChEBI" id="CHEBI:29105"/>
    </cofactor>
</comment>
<reference evidence="8 9" key="1">
    <citation type="submission" date="2017-04" db="EMBL/GenBank/DDBJ databases">
        <authorList>
            <person name="Afonso C.L."/>
            <person name="Miller P.J."/>
            <person name="Scott M.A."/>
            <person name="Spackman E."/>
            <person name="Goraichik I."/>
            <person name="Dimitrov K.M."/>
            <person name="Suarez D.L."/>
            <person name="Swayne D.E."/>
        </authorList>
    </citation>
    <scope>NUCLEOTIDE SEQUENCE [LARGE SCALE GENOMIC DNA]</scope>
    <source>
        <strain evidence="9">XA(T)</strain>
    </source>
</reference>
<dbReference type="Gene3D" id="3.90.180.10">
    <property type="entry name" value="Medium-chain alcohol dehydrogenases, catalytic domain"/>
    <property type="match status" value="1"/>
</dbReference>
<keyword evidence="3 5" id="KW-0862">Zinc</keyword>
<dbReference type="Gene3D" id="3.40.50.720">
    <property type="entry name" value="NAD(P)-binding Rossmann-like Domain"/>
    <property type="match status" value="1"/>
</dbReference>
<dbReference type="EMBL" id="CP020715">
    <property type="protein sequence ID" value="ARJ05660.1"/>
    <property type="molecule type" value="Genomic_DNA"/>
</dbReference>
<dbReference type="CDD" id="cd08287">
    <property type="entry name" value="FDH_like_ADH3"/>
    <property type="match status" value="1"/>
</dbReference>
<dbReference type="KEGG" id="cphy:B5808_10825"/>
<evidence type="ECO:0000259" key="6">
    <source>
        <dbReference type="Pfam" id="PF00107"/>
    </source>
</evidence>
<evidence type="ECO:0000313" key="8">
    <source>
        <dbReference type="EMBL" id="ARJ05660.1"/>
    </source>
</evidence>
<accession>A0A1X9LUH6</accession>
<dbReference type="PROSITE" id="PS00059">
    <property type="entry name" value="ADH_ZINC"/>
    <property type="match status" value="1"/>
</dbReference>
<dbReference type="Pfam" id="PF00107">
    <property type="entry name" value="ADH_zinc_N"/>
    <property type="match status" value="1"/>
</dbReference>
<keyword evidence="9" id="KW-1185">Reference proteome</keyword>
<dbReference type="GO" id="GO:0008270">
    <property type="term" value="F:zinc ion binding"/>
    <property type="evidence" value="ECO:0007669"/>
    <property type="project" value="InterPro"/>
</dbReference>
<name>A0A1X9LUH6_9MICO</name>
<feature type="domain" description="Alcohol dehydrogenase-like N-terminal" evidence="7">
    <location>
        <begin position="25"/>
        <end position="131"/>
    </location>
</feature>
<feature type="domain" description="Alcohol dehydrogenase-like C-terminal" evidence="6">
    <location>
        <begin position="184"/>
        <end position="308"/>
    </location>
</feature>
<dbReference type="InterPro" id="IPR013149">
    <property type="entry name" value="ADH-like_C"/>
</dbReference>
<dbReference type="STRING" id="1619308.B5808_10825"/>
<dbReference type="PANTHER" id="PTHR42813">
    <property type="entry name" value="ZINC-TYPE ALCOHOL DEHYDROGENASE-LIKE"/>
    <property type="match status" value="1"/>
</dbReference>
<dbReference type="InterPro" id="IPR036291">
    <property type="entry name" value="NAD(P)-bd_dom_sf"/>
</dbReference>
<evidence type="ECO:0000256" key="4">
    <source>
        <dbReference type="ARBA" id="ARBA00023002"/>
    </source>
</evidence>
<sequence>MRAVVFNGVHDVSVEEVPDPEIHLPTDAIVRVLATCVCGSDLWYYRGESERKPGSRIGHEFVGVVEEVGSAVSTVAVGDVVIAPFAFSDGTCPNCAFGFPSSCIHGGVWGGRDAEGFRADGGQGELVRAPLADGTLVVVPGGMPSEELLPSLLALSDVMGTGHHAAISAGVRPGATVAVVGDGAVGLSGVIAAKRLGAERIIALSRHADRQALARELGATDVVEQRGPDAIEPVLSLTVGVGVDAVLECVGTGESMATAFAIARPGSRVGYVGVPHGAEVPLQAAFRHNVGLVGGMAPVRAYLPELLEDVLAGTITPGRLFDFRGGLDDIPAGYAAMDERRAIKAMARL</sequence>
<dbReference type="AlphaFoldDB" id="A0A1X9LUH6"/>
<evidence type="ECO:0000256" key="5">
    <source>
        <dbReference type="RuleBase" id="RU361277"/>
    </source>
</evidence>
<organism evidence="8 9">
    <name type="scientific">Cnuibacter physcomitrellae</name>
    <dbReference type="NCBI Taxonomy" id="1619308"/>
    <lineage>
        <taxon>Bacteria</taxon>
        <taxon>Bacillati</taxon>
        <taxon>Actinomycetota</taxon>
        <taxon>Actinomycetes</taxon>
        <taxon>Micrococcales</taxon>
        <taxon>Microbacteriaceae</taxon>
        <taxon>Cnuibacter</taxon>
    </lineage>
</organism>
<dbReference type="GO" id="GO:0016491">
    <property type="term" value="F:oxidoreductase activity"/>
    <property type="evidence" value="ECO:0007669"/>
    <property type="project" value="UniProtKB-KW"/>
</dbReference>
<evidence type="ECO:0000256" key="3">
    <source>
        <dbReference type="ARBA" id="ARBA00022833"/>
    </source>
</evidence>
<evidence type="ECO:0000256" key="2">
    <source>
        <dbReference type="ARBA" id="ARBA00022723"/>
    </source>
</evidence>